<evidence type="ECO:0000313" key="2">
    <source>
        <dbReference type="Proteomes" id="UP000319619"/>
    </source>
</evidence>
<reference evidence="1 2" key="1">
    <citation type="submission" date="2017-06" db="EMBL/GenBank/DDBJ databases">
        <title>Novel microbial phyla capable of carbon fixation and sulfur reduction in deep-sea sediments.</title>
        <authorList>
            <person name="Huang J."/>
            <person name="Baker B."/>
            <person name="Wang Y."/>
        </authorList>
    </citation>
    <scope>NUCLEOTIDE SEQUENCE [LARGE SCALE GENOMIC DNA]</scope>
    <source>
        <strain evidence="1">B3_LCP</strain>
    </source>
</reference>
<dbReference type="InterPro" id="IPR026444">
    <property type="entry name" value="Secre_tail"/>
</dbReference>
<protein>
    <submittedName>
        <fullName evidence="1">Uncharacterized protein</fullName>
    </submittedName>
</protein>
<dbReference type="EMBL" id="NJBN01000003">
    <property type="protein sequence ID" value="TKJ41070.1"/>
    <property type="molecule type" value="Genomic_DNA"/>
</dbReference>
<name>A0A532V1I2_UNCL8</name>
<gene>
    <name evidence="1" type="ORF">CEE37_05230</name>
</gene>
<sequence>MASMYKLPDASIVNLCIYDISGRLVSELVNGWRGAGVHEVTWDASGFTSGVYFAVMNAGEFKQTKKLLLLK</sequence>
<dbReference type="AlphaFoldDB" id="A0A532V1I2"/>
<proteinExistence type="predicted"/>
<evidence type="ECO:0000313" key="1">
    <source>
        <dbReference type="EMBL" id="TKJ41070.1"/>
    </source>
</evidence>
<dbReference type="NCBIfam" id="TIGR04183">
    <property type="entry name" value="Por_Secre_tail"/>
    <property type="match status" value="1"/>
</dbReference>
<comment type="caution">
    <text evidence="1">The sequence shown here is derived from an EMBL/GenBank/DDBJ whole genome shotgun (WGS) entry which is preliminary data.</text>
</comment>
<dbReference type="Proteomes" id="UP000319619">
    <property type="component" value="Unassembled WGS sequence"/>
</dbReference>
<accession>A0A532V1I2</accession>
<organism evidence="1 2">
    <name type="scientific">candidate division LCP-89 bacterium B3_LCP</name>
    <dbReference type="NCBI Taxonomy" id="2012998"/>
    <lineage>
        <taxon>Bacteria</taxon>
        <taxon>Pseudomonadati</taxon>
        <taxon>Bacteria division LCP-89</taxon>
    </lineage>
</organism>
<dbReference type="Gene3D" id="2.60.40.4070">
    <property type="match status" value="1"/>
</dbReference>